<keyword evidence="2" id="KW-0732">Signal</keyword>
<reference evidence="3" key="1">
    <citation type="submission" date="2024-05" db="EMBL/GenBank/DDBJ databases">
        <authorList>
            <person name="Bunk B."/>
            <person name="Swiderski J."/>
            <person name="Sproer C."/>
            <person name="Thiel V."/>
        </authorList>
    </citation>
    <scope>NUCLEOTIDE SEQUENCE</scope>
    <source>
        <strain evidence="3">DSM 17735</strain>
    </source>
</reference>
<dbReference type="AlphaFoldDB" id="A0AAU7LUC0"/>
<evidence type="ECO:0000256" key="1">
    <source>
        <dbReference type="ARBA" id="ARBA00006987"/>
    </source>
</evidence>
<name>A0AAU7LUC0_9BURK</name>
<gene>
    <name evidence="3" type="ORF">ABLV49_05190</name>
</gene>
<evidence type="ECO:0000313" key="3">
    <source>
        <dbReference type="EMBL" id="XBP71200.1"/>
    </source>
</evidence>
<feature type="chain" id="PRO_5043986245" evidence="2">
    <location>
        <begin position="35"/>
        <end position="336"/>
    </location>
</feature>
<feature type="signal peptide" evidence="2">
    <location>
        <begin position="1"/>
        <end position="34"/>
    </location>
</feature>
<dbReference type="Gene3D" id="3.40.190.10">
    <property type="entry name" value="Periplasmic binding protein-like II"/>
    <property type="match status" value="1"/>
</dbReference>
<dbReference type="PANTHER" id="PTHR42928:SF5">
    <property type="entry name" value="BLR1237 PROTEIN"/>
    <property type="match status" value="1"/>
</dbReference>
<accession>A0AAU7LUC0</accession>
<dbReference type="PIRSF" id="PIRSF017082">
    <property type="entry name" value="YflP"/>
    <property type="match status" value="1"/>
</dbReference>
<dbReference type="SUPFAM" id="SSF53850">
    <property type="entry name" value="Periplasmic binding protein-like II"/>
    <property type="match status" value="1"/>
</dbReference>
<dbReference type="EMBL" id="CP157675">
    <property type="protein sequence ID" value="XBP71200.1"/>
    <property type="molecule type" value="Genomic_DNA"/>
</dbReference>
<dbReference type="CDD" id="cd07012">
    <property type="entry name" value="PBP2_Bug_TTT"/>
    <property type="match status" value="1"/>
</dbReference>
<comment type="similarity">
    <text evidence="1">Belongs to the UPF0065 (bug) family.</text>
</comment>
<dbReference type="Pfam" id="PF03401">
    <property type="entry name" value="TctC"/>
    <property type="match status" value="1"/>
</dbReference>
<organism evidence="3">
    <name type="scientific">Polaromonas hydrogenivorans</name>
    <dbReference type="NCBI Taxonomy" id="335476"/>
    <lineage>
        <taxon>Bacteria</taxon>
        <taxon>Pseudomonadati</taxon>
        <taxon>Pseudomonadota</taxon>
        <taxon>Betaproteobacteria</taxon>
        <taxon>Burkholderiales</taxon>
        <taxon>Comamonadaceae</taxon>
        <taxon>Polaromonas</taxon>
    </lineage>
</organism>
<dbReference type="RefSeq" id="WP_349280555.1">
    <property type="nucleotide sequence ID" value="NZ_CBCSCU010000021.1"/>
</dbReference>
<dbReference type="Gene3D" id="3.40.190.150">
    <property type="entry name" value="Bordetella uptake gene, domain 1"/>
    <property type="match status" value="1"/>
</dbReference>
<protein>
    <submittedName>
        <fullName evidence="3">Tripartite tricarboxylate transporter substrate binding protein</fullName>
    </submittedName>
</protein>
<dbReference type="InterPro" id="IPR005064">
    <property type="entry name" value="BUG"/>
</dbReference>
<dbReference type="InterPro" id="IPR042100">
    <property type="entry name" value="Bug_dom1"/>
</dbReference>
<sequence length="336" mass="36038">MSLPSLPRRAGLRSLARWSALCLGLLGTSFSAQADAPFPNKPVNLVTAFAAGSGPDAVLRQVADKLSKLWNQPVLITNRPGGGGFIAIESTRRAAPDGYTLLQLDSEHLAALPLLYKSRKFVTLDNFDPIAPLFRTPFLVAVPTDSKWQSMKDLVAAAKAAPGKVSYGSWGVGSPGHLAGEQLELLEQLEMTHVAYREVSQLFTSVGAGDIQWSMASIPSSQGMFKAGKIRYLAVAAPKRIPQMPEVPTVAEAGGPAGFEVNSFVSLVAPKGIAADVANKINADVLKVLADPEVKARFNTFAFETITWSPADIRRNADAKAKVYEQLIKRKNISLD</sequence>
<dbReference type="PANTHER" id="PTHR42928">
    <property type="entry name" value="TRICARBOXYLATE-BINDING PROTEIN"/>
    <property type="match status" value="1"/>
</dbReference>
<evidence type="ECO:0000256" key="2">
    <source>
        <dbReference type="SAM" id="SignalP"/>
    </source>
</evidence>
<proteinExistence type="inferred from homology"/>